<evidence type="ECO:0000313" key="2">
    <source>
        <dbReference type="Proteomes" id="UP001597419"/>
    </source>
</evidence>
<keyword evidence="2" id="KW-1185">Reference proteome</keyword>
<reference evidence="2" key="1">
    <citation type="journal article" date="2019" name="Int. J. Syst. Evol. Microbiol.">
        <title>The Global Catalogue of Microorganisms (GCM) 10K type strain sequencing project: providing services to taxonomists for standard genome sequencing and annotation.</title>
        <authorList>
            <consortium name="The Broad Institute Genomics Platform"/>
            <consortium name="The Broad Institute Genome Sequencing Center for Infectious Disease"/>
            <person name="Wu L."/>
            <person name="Ma J."/>
        </authorList>
    </citation>
    <scope>NUCLEOTIDE SEQUENCE [LARGE SCALE GENOMIC DNA]</scope>
    <source>
        <strain evidence="2">CGMCC 4.7643</strain>
    </source>
</reference>
<protein>
    <submittedName>
        <fullName evidence="1">Uncharacterized protein</fullName>
    </submittedName>
</protein>
<sequence length="81" mass="8473">MTTVNTLGQMVNIVTGISRSPHDGHPVAVIALGPGPSLVLDEALVRQICRNMRAAAADAVRAESSARLRIDTAQRARQAGA</sequence>
<dbReference type="RefSeq" id="WP_345387609.1">
    <property type="nucleotide sequence ID" value="NZ_BAABHG010000002.1"/>
</dbReference>
<gene>
    <name evidence="1" type="ORF">ACFSYJ_08585</name>
</gene>
<accession>A0ABW5GBP4</accession>
<dbReference type="EMBL" id="JBHUKU010000004">
    <property type="protein sequence ID" value="MFD2458654.1"/>
    <property type="molecule type" value="Genomic_DNA"/>
</dbReference>
<evidence type="ECO:0000313" key="1">
    <source>
        <dbReference type="EMBL" id="MFD2458654.1"/>
    </source>
</evidence>
<organism evidence="1 2">
    <name type="scientific">Amycolatopsis samaneae</name>
    <dbReference type="NCBI Taxonomy" id="664691"/>
    <lineage>
        <taxon>Bacteria</taxon>
        <taxon>Bacillati</taxon>
        <taxon>Actinomycetota</taxon>
        <taxon>Actinomycetes</taxon>
        <taxon>Pseudonocardiales</taxon>
        <taxon>Pseudonocardiaceae</taxon>
        <taxon>Amycolatopsis</taxon>
    </lineage>
</organism>
<name>A0ABW5GBP4_9PSEU</name>
<dbReference type="Proteomes" id="UP001597419">
    <property type="component" value="Unassembled WGS sequence"/>
</dbReference>
<proteinExistence type="predicted"/>
<comment type="caution">
    <text evidence="1">The sequence shown here is derived from an EMBL/GenBank/DDBJ whole genome shotgun (WGS) entry which is preliminary data.</text>
</comment>